<dbReference type="EMBL" id="VSSQ01066886">
    <property type="protein sequence ID" value="MPN19342.1"/>
    <property type="molecule type" value="Genomic_DNA"/>
</dbReference>
<dbReference type="PANTHER" id="PTHR45825:SF11">
    <property type="entry name" value="ALPHA AMYLASE DOMAIN-CONTAINING PROTEIN"/>
    <property type="match status" value="1"/>
</dbReference>
<comment type="caution">
    <text evidence="1">The sequence shown here is derived from an EMBL/GenBank/DDBJ whole genome shotgun (WGS) entry which is preliminary data.</text>
</comment>
<name>A0A645G069_9ZZZZ</name>
<gene>
    <name evidence="1" type="primary">glgA_30</name>
    <name evidence="1" type="ORF">SDC9_166710</name>
</gene>
<protein>
    <submittedName>
        <fullName evidence="1">Glycogen synthase</fullName>
        <ecNumber evidence="1">2.4.1.21</ecNumber>
    </submittedName>
</protein>
<evidence type="ECO:0000313" key="1">
    <source>
        <dbReference type="EMBL" id="MPN19342.1"/>
    </source>
</evidence>
<dbReference type="Gene3D" id="3.40.50.2000">
    <property type="entry name" value="Glycogen Phosphorylase B"/>
    <property type="match status" value="2"/>
</dbReference>
<dbReference type="SUPFAM" id="SSF53756">
    <property type="entry name" value="UDP-Glycosyltransferase/glycogen phosphorylase"/>
    <property type="match status" value="1"/>
</dbReference>
<organism evidence="1">
    <name type="scientific">bioreactor metagenome</name>
    <dbReference type="NCBI Taxonomy" id="1076179"/>
    <lineage>
        <taxon>unclassified sequences</taxon>
        <taxon>metagenomes</taxon>
        <taxon>ecological metagenomes</taxon>
    </lineage>
</organism>
<proteinExistence type="predicted"/>
<reference evidence="1" key="1">
    <citation type="submission" date="2019-08" db="EMBL/GenBank/DDBJ databases">
        <authorList>
            <person name="Kucharzyk K."/>
            <person name="Murdoch R.W."/>
            <person name="Higgins S."/>
            <person name="Loffler F."/>
        </authorList>
    </citation>
    <scope>NUCLEOTIDE SEQUENCE</scope>
</reference>
<dbReference type="PANTHER" id="PTHR45825">
    <property type="entry name" value="GRANULE-BOUND STARCH SYNTHASE 1, CHLOROPLASTIC/AMYLOPLASTIC"/>
    <property type="match status" value="1"/>
</dbReference>
<dbReference type="GO" id="GO:0009011">
    <property type="term" value="F:alpha-1,4-glucan glucosyltransferase (ADP-glucose donor) activity"/>
    <property type="evidence" value="ECO:0007669"/>
    <property type="project" value="UniProtKB-EC"/>
</dbReference>
<accession>A0A645G069</accession>
<dbReference type="AlphaFoldDB" id="A0A645G069"/>
<keyword evidence="1" id="KW-0328">Glycosyltransferase</keyword>
<dbReference type="Pfam" id="PF13692">
    <property type="entry name" value="Glyco_trans_1_4"/>
    <property type="match status" value="1"/>
</dbReference>
<dbReference type="EC" id="2.4.1.21" evidence="1"/>
<sequence length="206" mass="23397">MRVDENAPLFFWPSRLDPAQKGCQLLADILYQTIARYRDLDLQVAIVANGTFQEPFRSIRDIHHIGDRLAVCDFDNDLSQLGYGASDFMLMPSLFEPCGLPQMICQKYGSLPVVHNTGGLHDTVEPLDLELHAGNGFVFNDYNSPALAWAIDRAIDFFQQPDGVRETEIARIMVAAVRRFNHDVTAEAYIRTYEEMLHCPLVIDRH</sequence>
<keyword evidence="1" id="KW-0808">Transferase</keyword>